<dbReference type="Proteomes" id="UP000276301">
    <property type="component" value="Unassembled WGS sequence"/>
</dbReference>
<accession>A0A498CNA9</accession>
<evidence type="ECO:0000313" key="2">
    <source>
        <dbReference type="EMBL" id="RLL13188.1"/>
    </source>
</evidence>
<dbReference type="EMBL" id="RCHT01000004">
    <property type="protein sequence ID" value="RLL13188.1"/>
    <property type="molecule type" value="Genomic_DNA"/>
</dbReference>
<name>A0A498CNA9_9FIRM</name>
<sequence length="74" mass="8501">MNNSDPDRKIIDFDKIKRREQNRHRARRRAGWITAAVIAGAVLIIGVFLFIQFREAVEDKGFWQNFNSAAVAAL</sequence>
<dbReference type="RefSeq" id="WP_121586321.1">
    <property type="nucleotide sequence ID" value="NZ_RCHT01000004.1"/>
</dbReference>
<reference evidence="2 3" key="1">
    <citation type="submission" date="2018-10" db="EMBL/GenBank/DDBJ databases">
        <title>Anaerotruncus faecis sp. nov., isolated from human feces.</title>
        <authorList>
            <person name="Wang Y.-J."/>
        </authorList>
    </citation>
    <scope>NUCLEOTIDE SEQUENCE [LARGE SCALE GENOMIC DNA]</scope>
    <source>
        <strain evidence="2 3">22A2-44</strain>
    </source>
</reference>
<dbReference type="AlphaFoldDB" id="A0A498CNA9"/>
<proteinExistence type="predicted"/>
<organism evidence="2 3">
    <name type="scientific">Anaerotruncus massiliensis</name>
    <name type="common">ex Liu et al. 2021</name>
    <dbReference type="NCBI Taxonomy" id="2321404"/>
    <lineage>
        <taxon>Bacteria</taxon>
        <taxon>Bacillati</taxon>
        <taxon>Bacillota</taxon>
        <taxon>Clostridia</taxon>
        <taxon>Eubacteriales</taxon>
        <taxon>Oscillospiraceae</taxon>
        <taxon>Anaerotruncus</taxon>
    </lineage>
</organism>
<keyword evidence="1" id="KW-0812">Transmembrane</keyword>
<comment type="caution">
    <text evidence="2">The sequence shown here is derived from an EMBL/GenBank/DDBJ whole genome shotgun (WGS) entry which is preliminary data.</text>
</comment>
<gene>
    <name evidence="2" type="ORF">D4A47_04410</name>
</gene>
<keyword evidence="3" id="KW-1185">Reference proteome</keyword>
<evidence type="ECO:0000256" key="1">
    <source>
        <dbReference type="SAM" id="Phobius"/>
    </source>
</evidence>
<keyword evidence="1" id="KW-0472">Membrane</keyword>
<evidence type="ECO:0000313" key="3">
    <source>
        <dbReference type="Proteomes" id="UP000276301"/>
    </source>
</evidence>
<feature type="transmembrane region" description="Helical" evidence="1">
    <location>
        <begin position="30"/>
        <end position="53"/>
    </location>
</feature>
<keyword evidence="1" id="KW-1133">Transmembrane helix</keyword>
<protein>
    <submittedName>
        <fullName evidence="2">Uncharacterized protein</fullName>
    </submittedName>
</protein>